<dbReference type="PROSITE" id="PS51318">
    <property type="entry name" value="TAT"/>
    <property type="match status" value="1"/>
</dbReference>
<dbReference type="Pfam" id="PF21346">
    <property type="entry name" value="PcRGLX_3rd"/>
    <property type="match status" value="1"/>
</dbReference>
<keyword evidence="1" id="KW-0732">Signal</keyword>
<feature type="signal peptide" evidence="1">
    <location>
        <begin position="1"/>
        <end position="33"/>
    </location>
</feature>
<dbReference type="RefSeq" id="WP_088482156.1">
    <property type="nucleotide sequence ID" value="NZ_NISI01000001.1"/>
</dbReference>
<dbReference type="InterPro" id="IPR048329">
    <property type="entry name" value="PcRGLX_1st"/>
</dbReference>
<feature type="domain" description="PcRGLX/YetA-like central beta-sandwich" evidence="3">
    <location>
        <begin position="141"/>
        <end position="497"/>
    </location>
</feature>
<keyword evidence="6" id="KW-1185">Reference proteome</keyword>
<feature type="chain" id="PRO_5012693679" evidence="1">
    <location>
        <begin position="34"/>
        <end position="916"/>
    </location>
</feature>
<evidence type="ECO:0000313" key="5">
    <source>
        <dbReference type="EMBL" id="OWR05954.1"/>
    </source>
</evidence>
<evidence type="ECO:0000259" key="3">
    <source>
        <dbReference type="Pfam" id="PF21345"/>
    </source>
</evidence>
<evidence type="ECO:0000313" key="6">
    <source>
        <dbReference type="Proteomes" id="UP000197446"/>
    </source>
</evidence>
<dbReference type="Pfam" id="PF19501">
    <property type="entry name" value="PcRGLX_1st"/>
    <property type="match status" value="1"/>
</dbReference>
<name>A0A254NEA3_9BURK</name>
<gene>
    <name evidence="5" type="ORF">CDO81_05820</name>
</gene>
<dbReference type="InterPro" id="IPR045793">
    <property type="entry name" value="PcRGLX/YetA-like"/>
</dbReference>
<dbReference type="InterPro" id="IPR006311">
    <property type="entry name" value="TAT_signal"/>
</dbReference>
<dbReference type="PANTHER" id="PTHR40081:SF1">
    <property type="entry name" value="TAT PATHWAY SIGNAL SEQUENCE DOMAIN PROTEIN"/>
    <property type="match status" value="1"/>
</dbReference>
<dbReference type="InterPro" id="IPR048331">
    <property type="entry name" value="PcRGLX/YetA_3rd"/>
</dbReference>
<feature type="domain" description="PcRGLX/YetA-like N-terminal RIFT barrel" evidence="2">
    <location>
        <begin position="50"/>
        <end position="128"/>
    </location>
</feature>
<evidence type="ECO:0000259" key="2">
    <source>
        <dbReference type="Pfam" id="PF19501"/>
    </source>
</evidence>
<evidence type="ECO:0000259" key="4">
    <source>
        <dbReference type="Pfam" id="PF21346"/>
    </source>
</evidence>
<comment type="caution">
    <text evidence="5">The sequence shown here is derived from an EMBL/GenBank/DDBJ whole genome shotgun (WGS) entry which is preliminary data.</text>
</comment>
<feature type="domain" description="PcRGLX/YetA-like C-terminal alpha/alpha toroid" evidence="4">
    <location>
        <begin position="503"/>
        <end position="914"/>
    </location>
</feature>
<proteinExistence type="predicted"/>
<reference evidence="5 6" key="1">
    <citation type="journal article" date="2007" name="Int. J. Syst. Evol. Microbiol.">
        <title>Description of Pelomonas aquatica sp. nov. and Pelomonas puraquae sp. nov., isolated from industrial and haemodialysis water.</title>
        <authorList>
            <person name="Gomila M."/>
            <person name="Bowien B."/>
            <person name="Falsen E."/>
            <person name="Moore E.R."/>
            <person name="Lalucat J."/>
        </authorList>
    </citation>
    <scope>NUCLEOTIDE SEQUENCE [LARGE SCALE GENOMIC DNA]</scope>
    <source>
        <strain evidence="5 6">CCUG 52769</strain>
    </source>
</reference>
<dbReference type="AlphaFoldDB" id="A0A254NEA3"/>
<sequence length="916" mass="101019">MTDFSRRHFFKTATLPLGAVSAVGGLAPVPATAASTAGTAPSAPADADPQALRWLDGAAPALMLGATLGLPWPRGAHRKGQDFHALDGQGQPLPLQSWPLAWWPDGSLKWTAHALPAGVETGAAPSIRAGKAPKPTVGARVSVKEGPTAVEVDTGILRCHLPRQGTQLIRSIERNGREILRGCTLVAQVDDKPDAEQGPVTQTALDSRIRQVTVEQSGPVRAVVKVDGQHRSAAGREWLPFSVRFYFYAGAESVRIMHTFVFDGDDQKDFLRGIGLRFDVPMRDALHDRHIRFAGEAGGLWAEGVRNLTGLRRDPGAAVREAQLAGRATPPLEQWGPQVRKLHHRIPAWGDYTLSQLSADGFQIKKRTQAGHGWIPAAFGRRAPGSGYVGGISGGVAFGLRDFWQRHPTQLDVRHAVGDAAQVTLWMHSPEAPAMDLRFYHDGLGMETHEQELEGLEITYEDYEKGFGTPVGIARSSEITLWGLAATPSRERLVQMAAAVQTPPQLAAQPVRYLQAGVFGKLWSLPDRSTPARRKIEDKLDFLFDFYAKEVEQRHWYGFWDYGDIRHTYDADRHEWRYDVGGFAWDNSELSPDLWLWYSYLRTGRADVFRFAEAMVRHTSEVDIYHLGRFQGLGTRHNVQHWGCSAKQARISTAAYRRFYYYLTADERVGDVMREVLSADSKMDEVDPVRKIAGRVDKGPWPARIGFGTDWGSVVANVLTEWERTGDVRWRNKLLRGMKGIAAMPRGFFTGSGGYEPTGPNEGAFHNVSGDKISASHLSAVFGAVEMMAELVDLIDEPAFKAAWLQYCELYNAPREQQVKALGAPHGGSPVLSVGHSRLTAYAARQKGDAALGQRAWREFWADDPRGLKTLKTTRVAGPLVLNPVEEAPWISTNDTAQWGLAAIQNLALVGDQLVD</sequence>
<dbReference type="Proteomes" id="UP000197446">
    <property type="component" value="Unassembled WGS sequence"/>
</dbReference>
<accession>A0A254NEA3</accession>
<organism evidence="5 6">
    <name type="scientific">Roseateles puraquae</name>
    <dbReference type="NCBI Taxonomy" id="431059"/>
    <lineage>
        <taxon>Bacteria</taxon>
        <taxon>Pseudomonadati</taxon>
        <taxon>Pseudomonadota</taxon>
        <taxon>Betaproteobacteria</taxon>
        <taxon>Burkholderiales</taxon>
        <taxon>Sphaerotilaceae</taxon>
        <taxon>Roseateles</taxon>
    </lineage>
</organism>
<protein>
    <submittedName>
        <fullName evidence="5">Tat pathway signal sequence domain protein</fullName>
    </submittedName>
</protein>
<dbReference type="PANTHER" id="PTHR40081">
    <property type="entry name" value="CONCANAVALIN A-LIKE LECTIN/GLUCANASE"/>
    <property type="match status" value="1"/>
</dbReference>
<dbReference type="Pfam" id="PF21345">
    <property type="entry name" value="PcRGLX_2nd"/>
    <property type="match status" value="1"/>
</dbReference>
<dbReference type="InterPro" id="IPR048330">
    <property type="entry name" value="PcRGLX/YetA_2nd"/>
</dbReference>
<dbReference type="OrthoDB" id="262615at2"/>
<evidence type="ECO:0000256" key="1">
    <source>
        <dbReference type="SAM" id="SignalP"/>
    </source>
</evidence>
<dbReference type="EMBL" id="NISI01000001">
    <property type="protein sequence ID" value="OWR05954.1"/>
    <property type="molecule type" value="Genomic_DNA"/>
</dbReference>